<dbReference type="EMBL" id="BJLF01000007">
    <property type="protein sequence ID" value="GEA50904.1"/>
    <property type="molecule type" value="Genomic_DNA"/>
</dbReference>
<dbReference type="AlphaFoldDB" id="A0A4Y3HXB0"/>
<gene>
    <name evidence="2" type="ORF">VIN01S_17080</name>
</gene>
<reference evidence="2 3" key="1">
    <citation type="submission" date="2019-06" db="EMBL/GenBank/DDBJ databases">
        <title>Whole genome shotgun sequence of Vibrio inusitatus NBRC 102082.</title>
        <authorList>
            <person name="Hosoyama A."/>
            <person name="Uohara A."/>
            <person name="Ohji S."/>
            <person name="Ichikawa N."/>
        </authorList>
    </citation>
    <scope>NUCLEOTIDE SEQUENCE [LARGE SCALE GENOMIC DNA]</scope>
    <source>
        <strain evidence="2 3">NBRC 102082</strain>
    </source>
</reference>
<evidence type="ECO:0000313" key="3">
    <source>
        <dbReference type="Proteomes" id="UP000318717"/>
    </source>
</evidence>
<proteinExistence type="predicted"/>
<comment type="caution">
    <text evidence="2">The sequence shown here is derived from an EMBL/GenBank/DDBJ whole genome shotgun (WGS) entry which is preliminary data.</text>
</comment>
<organism evidence="2 3">
    <name type="scientific">Vibrio inusitatus NBRC 102082</name>
    <dbReference type="NCBI Taxonomy" id="1219070"/>
    <lineage>
        <taxon>Bacteria</taxon>
        <taxon>Pseudomonadati</taxon>
        <taxon>Pseudomonadota</taxon>
        <taxon>Gammaproteobacteria</taxon>
        <taxon>Vibrionales</taxon>
        <taxon>Vibrionaceae</taxon>
        <taxon>Vibrio</taxon>
    </lineage>
</organism>
<dbReference type="OrthoDB" id="5826131at2"/>
<dbReference type="InterPro" id="IPR003779">
    <property type="entry name" value="CMD-like"/>
</dbReference>
<sequence length="163" mass="17534">MSNVDESRADQVALLKNLLKTNNRAVSYAAWAAAFTTGSSYVRDLVANEIDALSELEKRDVEFAIARMGVTNPYFVARQFVSVGAGGSLTALNFRGFPQLDVQDDAAYHHACVAVSLINGGYVCLRSHVTQLQAAGISDQDIDVTMRIAAACHSLKILGTLPE</sequence>
<dbReference type="RefSeq" id="WP_141345249.1">
    <property type="nucleotide sequence ID" value="NZ_BJLF01000007.1"/>
</dbReference>
<dbReference type="InterPro" id="IPR029032">
    <property type="entry name" value="AhpD-like"/>
</dbReference>
<dbReference type="Proteomes" id="UP000318717">
    <property type="component" value="Unassembled WGS sequence"/>
</dbReference>
<protein>
    <recommendedName>
        <fullName evidence="1">Carboxymuconolactone decarboxylase-like domain-containing protein</fullName>
    </recommendedName>
</protein>
<evidence type="ECO:0000313" key="2">
    <source>
        <dbReference type="EMBL" id="GEA50904.1"/>
    </source>
</evidence>
<feature type="domain" description="Carboxymuconolactone decarboxylase-like" evidence="1">
    <location>
        <begin position="112"/>
        <end position="153"/>
    </location>
</feature>
<name>A0A4Y3HXB0_9VIBR</name>
<evidence type="ECO:0000259" key="1">
    <source>
        <dbReference type="Pfam" id="PF02627"/>
    </source>
</evidence>
<dbReference type="SUPFAM" id="SSF69118">
    <property type="entry name" value="AhpD-like"/>
    <property type="match status" value="1"/>
</dbReference>
<keyword evidence="3" id="KW-1185">Reference proteome</keyword>
<dbReference type="Gene3D" id="1.20.1290.10">
    <property type="entry name" value="AhpD-like"/>
    <property type="match status" value="1"/>
</dbReference>
<dbReference type="Pfam" id="PF02627">
    <property type="entry name" value="CMD"/>
    <property type="match status" value="1"/>
</dbReference>
<accession>A0A4Y3HXB0</accession>